<name>A0A0C3BF14_PILCF</name>
<organism evidence="1 2">
    <name type="scientific">Piloderma croceum (strain F 1598)</name>
    <dbReference type="NCBI Taxonomy" id="765440"/>
    <lineage>
        <taxon>Eukaryota</taxon>
        <taxon>Fungi</taxon>
        <taxon>Dikarya</taxon>
        <taxon>Basidiomycota</taxon>
        <taxon>Agaricomycotina</taxon>
        <taxon>Agaricomycetes</taxon>
        <taxon>Agaricomycetidae</taxon>
        <taxon>Atheliales</taxon>
        <taxon>Atheliaceae</taxon>
        <taxon>Piloderma</taxon>
    </lineage>
</organism>
<accession>A0A0C3BF14</accession>
<dbReference type="OrthoDB" id="2804507at2759"/>
<protein>
    <recommendedName>
        <fullName evidence="3">BTB domain-containing protein</fullName>
    </recommendedName>
</protein>
<reference evidence="2" key="2">
    <citation type="submission" date="2015-01" db="EMBL/GenBank/DDBJ databases">
        <title>Evolutionary Origins and Diversification of the Mycorrhizal Mutualists.</title>
        <authorList>
            <consortium name="DOE Joint Genome Institute"/>
            <consortium name="Mycorrhizal Genomics Consortium"/>
            <person name="Kohler A."/>
            <person name="Kuo A."/>
            <person name="Nagy L.G."/>
            <person name="Floudas D."/>
            <person name="Copeland A."/>
            <person name="Barry K.W."/>
            <person name="Cichocki N."/>
            <person name="Veneault-Fourrey C."/>
            <person name="LaButti K."/>
            <person name="Lindquist E.A."/>
            <person name="Lipzen A."/>
            <person name="Lundell T."/>
            <person name="Morin E."/>
            <person name="Murat C."/>
            <person name="Riley R."/>
            <person name="Ohm R."/>
            <person name="Sun H."/>
            <person name="Tunlid A."/>
            <person name="Henrissat B."/>
            <person name="Grigoriev I.V."/>
            <person name="Hibbett D.S."/>
            <person name="Martin F."/>
        </authorList>
    </citation>
    <scope>NUCLEOTIDE SEQUENCE [LARGE SCALE GENOMIC DNA]</scope>
    <source>
        <strain evidence="2">F 1598</strain>
    </source>
</reference>
<sequence length="87" mass="10078">MPQPAGSLEGLDDNYPIVIDGTDRQDFEYLLEYLYDQVKSPSIPFLVAVLRLSIRWLLPVRHDFAFETLPGHTDFTPFLQLQLAHEF</sequence>
<reference evidence="1 2" key="1">
    <citation type="submission" date="2014-04" db="EMBL/GenBank/DDBJ databases">
        <authorList>
            <consortium name="DOE Joint Genome Institute"/>
            <person name="Kuo A."/>
            <person name="Tarkka M."/>
            <person name="Buscot F."/>
            <person name="Kohler A."/>
            <person name="Nagy L.G."/>
            <person name="Floudas D."/>
            <person name="Copeland A."/>
            <person name="Barry K.W."/>
            <person name="Cichocki N."/>
            <person name="Veneault-Fourrey C."/>
            <person name="LaButti K."/>
            <person name="Lindquist E.A."/>
            <person name="Lipzen A."/>
            <person name="Lundell T."/>
            <person name="Morin E."/>
            <person name="Murat C."/>
            <person name="Sun H."/>
            <person name="Tunlid A."/>
            <person name="Henrissat B."/>
            <person name="Grigoriev I.V."/>
            <person name="Hibbett D.S."/>
            <person name="Martin F."/>
            <person name="Nordberg H.P."/>
            <person name="Cantor M.N."/>
            <person name="Hua S.X."/>
        </authorList>
    </citation>
    <scope>NUCLEOTIDE SEQUENCE [LARGE SCALE GENOMIC DNA]</scope>
    <source>
        <strain evidence="1 2">F 1598</strain>
    </source>
</reference>
<evidence type="ECO:0008006" key="3">
    <source>
        <dbReference type="Google" id="ProtNLM"/>
    </source>
</evidence>
<gene>
    <name evidence="1" type="ORF">PILCRDRAFT_13126</name>
</gene>
<keyword evidence="2" id="KW-1185">Reference proteome</keyword>
<evidence type="ECO:0000313" key="2">
    <source>
        <dbReference type="Proteomes" id="UP000054166"/>
    </source>
</evidence>
<dbReference type="Proteomes" id="UP000054166">
    <property type="component" value="Unassembled WGS sequence"/>
</dbReference>
<evidence type="ECO:0000313" key="1">
    <source>
        <dbReference type="EMBL" id="KIM75917.1"/>
    </source>
</evidence>
<dbReference type="AlphaFoldDB" id="A0A0C3BF14"/>
<dbReference type="HOGENOM" id="CLU_2484127_0_0_1"/>
<proteinExistence type="predicted"/>
<dbReference type="InParanoid" id="A0A0C3BF14"/>
<dbReference type="EMBL" id="KN833040">
    <property type="protein sequence ID" value="KIM75917.1"/>
    <property type="molecule type" value="Genomic_DNA"/>
</dbReference>